<gene>
    <name evidence="1" type="ORF">SAMN04487911_106128</name>
</gene>
<name>A0A1M6EED3_9FLAO</name>
<protein>
    <submittedName>
        <fullName evidence="1">Uncharacterized protein</fullName>
    </submittedName>
</protein>
<dbReference type="STRING" id="558155.SAMN04487911_106128"/>
<dbReference type="EMBL" id="FQYX01000006">
    <property type="protein sequence ID" value="SHI83835.1"/>
    <property type="molecule type" value="Genomic_DNA"/>
</dbReference>
<dbReference type="AlphaFoldDB" id="A0A1M6EED3"/>
<sequence>MELYNIEKLLEKYFEATATVAEEEMLRSFFLQKNIPEHLQQYAPMFQYFAVEKEERFTKDLPLKPKRKFVKWVSVAAVAVLVAAINITVPKSTALESEYTQEEIASAQEAFKLLAYNFNKGTKQLGYLEEFQKTTDKFLIKE</sequence>
<keyword evidence="2" id="KW-1185">Reference proteome</keyword>
<reference evidence="1 2" key="1">
    <citation type="submission" date="2016-11" db="EMBL/GenBank/DDBJ databases">
        <authorList>
            <person name="Jaros S."/>
            <person name="Januszkiewicz K."/>
            <person name="Wedrychowicz H."/>
        </authorList>
    </citation>
    <scope>NUCLEOTIDE SEQUENCE [LARGE SCALE GENOMIC DNA]</scope>
    <source>
        <strain evidence="1 2">CGMCC 1.8863</strain>
    </source>
</reference>
<evidence type="ECO:0000313" key="2">
    <source>
        <dbReference type="Proteomes" id="UP000184231"/>
    </source>
</evidence>
<accession>A0A1M6EED3</accession>
<proteinExistence type="predicted"/>
<dbReference type="RefSeq" id="WP_072763738.1">
    <property type="nucleotide sequence ID" value="NZ_FQYX01000006.1"/>
</dbReference>
<evidence type="ECO:0000313" key="1">
    <source>
        <dbReference type="EMBL" id="SHI83835.1"/>
    </source>
</evidence>
<dbReference type="OrthoDB" id="1098521at2"/>
<dbReference type="Proteomes" id="UP000184231">
    <property type="component" value="Unassembled WGS sequence"/>
</dbReference>
<organism evidence="1 2">
    <name type="scientific">Arenibacter nanhaiticus</name>
    <dbReference type="NCBI Taxonomy" id="558155"/>
    <lineage>
        <taxon>Bacteria</taxon>
        <taxon>Pseudomonadati</taxon>
        <taxon>Bacteroidota</taxon>
        <taxon>Flavobacteriia</taxon>
        <taxon>Flavobacteriales</taxon>
        <taxon>Flavobacteriaceae</taxon>
        <taxon>Arenibacter</taxon>
    </lineage>
</organism>